<feature type="compositionally biased region" description="Basic residues" evidence="9">
    <location>
        <begin position="1455"/>
        <end position="1465"/>
    </location>
</feature>
<dbReference type="CDD" id="cd18793">
    <property type="entry name" value="SF2_C_SNF"/>
    <property type="match status" value="1"/>
</dbReference>
<feature type="compositionally biased region" description="Basic residues" evidence="9">
    <location>
        <begin position="39"/>
        <end position="50"/>
    </location>
</feature>
<feature type="compositionally biased region" description="Basic and acidic residues" evidence="9">
    <location>
        <begin position="180"/>
        <end position="201"/>
    </location>
</feature>
<dbReference type="Pfam" id="PF00176">
    <property type="entry name" value="SNF2-rel_dom"/>
    <property type="match status" value="1"/>
</dbReference>
<feature type="domain" description="Helicase C-terminal" evidence="11">
    <location>
        <begin position="793"/>
        <end position="979"/>
    </location>
</feature>
<dbReference type="InterPro" id="IPR014001">
    <property type="entry name" value="Helicase_ATP-bd"/>
</dbReference>
<feature type="region of interest" description="Disordered" evidence="9">
    <location>
        <begin position="593"/>
        <end position="743"/>
    </location>
</feature>
<evidence type="ECO:0000256" key="2">
    <source>
        <dbReference type="ARBA" id="ARBA00007025"/>
    </source>
</evidence>
<feature type="compositionally biased region" description="Polar residues" evidence="9">
    <location>
        <begin position="125"/>
        <end position="134"/>
    </location>
</feature>
<dbReference type="InterPro" id="IPR038718">
    <property type="entry name" value="SNF2-like_sf"/>
</dbReference>
<dbReference type="Gene3D" id="3.40.50.300">
    <property type="entry name" value="P-loop containing nucleotide triphosphate hydrolases"/>
    <property type="match status" value="1"/>
</dbReference>
<dbReference type="InterPro" id="IPR044574">
    <property type="entry name" value="ARIP4-like"/>
</dbReference>
<keyword evidence="3" id="KW-0547">Nucleotide-binding</keyword>
<dbReference type="InterPro" id="IPR000330">
    <property type="entry name" value="SNF2_N"/>
</dbReference>
<evidence type="ECO:0000259" key="10">
    <source>
        <dbReference type="PROSITE" id="PS51192"/>
    </source>
</evidence>
<evidence type="ECO:0000259" key="11">
    <source>
        <dbReference type="PROSITE" id="PS51194"/>
    </source>
</evidence>
<dbReference type="EMBL" id="LR783211">
    <property type="protein sequence ID" value="CAB3224710.1"/>
    <property type="molecule type" value="mRNA"/>
</dbReference>
<dbReference type="GO" id="GO:0004386">
    <property type="term" value="F:helicase activity"/>
    <property type="evidence" value="ECO:0007669"/>
    <property type="project" value="UniProtKB-KW"/>
</dbReference>
<dbReference type="PROSITE" id="PS51194">
    <property type="entry name" value="HELICASE_CTER"/>
    <property type="match status" value="1"/>
</dbReference>
<comment type="similarity">
    <text evidence="2">Belongs to the SNF2/RAD54 helicase family.</text>
</comment>
<feature type="region of interest" description="Disordered" evidence="9">
    <location>
        <begin position="1427"/>
        <end position="1465"/>
    </location>
</feature>
<feature type="compositionally biased region" description="Basic residues" evidence="9">
    <location>
        <begin position="708"/>
        <end position="718"/>
    </location>
</feature>
<dbReference type="GO" id="GO:0005524">
    <property type="term" value="F:ATP binding"/>
    <property type="evidence" value="ECO:0007669"/>
    <property type="project" value="UniProtKB-KW"/>
</dbReference>
<dbReference type="Gene3D" id="3.40.50.10810">
    <property type="entry name" value="Tandem AAA-ATPase domain"/>
    <property type="match status" value="1"/>
</dbReference>
<dbReference type="GO" id="GO:0003677">
    <property type="term" value="F:DNA binding"/>
    <property type="evidence" value="ECO:0007669"/>
    <property type="project" value="UniProtKB-KW"/>
</dbReference>
<comment type="subcellular location">
    <subcellularLocation>
        <location evidence="1">Nucleus</location>
    </subcellularLocation>
</comment>
<proteinExistence type="evidence at transcript level"/>
<protein>
    <submittedName>
        <fullName evidence="12">Transcriptional regulator ATRX</fullName>
    </submittedName>
</protein>
<keyword evidence="5" id="KW-0347">Helicase</keyword>
<dbReference type="SMART" id="SM00487">
    <property type="entry name" value="DEXDc"/>
    <property type="match status" value="1"/>
</dbReference>
<keyword evidence="6" id="KW-0067">ATP-binding</keyword>
<sequence>MVKEKTKQKVSSNDGTSSDDFVIKQTRSKDSNKSMKINISRKKSHKRKRSPVKESATCSESASSDASMKKTSLSKRKRRKRLQYESSEGSSSKKEESDLSSLEETISTDEDAEKSQTKKLRRGRSATQATSPLDSDSDVIATKKVKKLRKKKSKKKKKKSDVESTPGGRRAIRSILANDQLREETIDAEKQEEERRQRLKERSGDKIVDVHLKESGIGSEPVPITKRLVLQKDPLVEVHHDITIHLKPHQVEGIQFIWDNLIESTTQAKEQEGGGCILAHCMGLGKTLQTITVVHTILNCPHLKLKTVLVVAPLNTLLNWIAEFVRWVPDEQPVELYNLTEYATRQARRNILEKWRKTGGVMVIGYDMFRLLATGKGIRHKATKICYAEALLDPGPDVIVCDEGHKLKNSEANISITMNNIKSRRRLVLTGTPLQNNLVEYQCMVNFVKKNLLGSLKEFRNRFVNPIINGQHSDSTKRDVRIMKNRCHILHEMLSGFVQRKDYTALAQYLCDKHEFIIKVRLSPLQIKLYQHYLDTCTNRGSNQHAIVASSKDTGLFADYQNLMRVWTHPRILRLHTKRKEIENMRNFVDDSEEDACMTDDEDYKSESDEKSDDNESASKIKSEEKPTDDKESNKPNGIVNLIDSDDETKNTSATTRSMRSRRLKDSEDESEEENSESKEENSESDEEEEGDYSEESEEEKEREKERKPRRKCGRYKLRGQIENSPVKKPRSRLVVGDTSESSDNDCIVTEINGNCDDTKHEDSDTWYAGLLNQQTDAYKRFDVSGKIMVLFEILRHARECNDKVLVFSQSLLSLDLIEEMLALSTSLCVGMETDLPQGGDEESHPPGFHQTWYKNVDYFRMDGSSLGKSRQRWINEFNDVSDERARLFLISTRAGSLGVNLVAANRVVIFDVSWNPSHDIQSIFRVYRFGQTKICYIYRLISQGTMEEKIYDRQVTKQSLAFRVVDEQQINRHFTAHDLQELYSFQPSPIPENNDDLPVHALPKDKLLAEVLVGEGTKHLIASYHQHDSLLDHQETEELTEEERRAAWEEYENEKKGRRMNLNLNPGLGDMSQMGALMSQQVNLPIGGLNFVGPQYLMNEFHRQQVLMKLLLYKQQAMADGVKRKVTVEDITGTLIPCVHILSPEKQKTAKSCLTFMMKVCAAIEETSKRIEAQKSVDIDQMVKALKPLPMYRHMSDDSIKMLAIEVQVRQQQIRAAAEKELKGNMTQLMWFEEKFFKLFFDPTADQAANFVTAQNSTTAAATNKPEEVNLRKASSFARSVFAQLLSSHGGANETTGGSSGSVRKILPKPAEQKSNTSMTSSVPSVQPLPPPKSHVTSNKGKFKFGVTELKPNTEKITEKTIVVAAKGKTPSVGGDIDQSRVNDVTKAVVNVPAKTLADLFKIPNPSGLKATKEMTLKPVVEKIVIDSSDSEPGVSGGSEEEGEEEDWELKYMKNSKSRRRRAL</sequence>
<dbReference type="GO" id="GO:0016887">
    <property type="term" value="F:ATP hydrolysis activity"/>
    <property type="evidence" value="ECO:0007669"/>
    <property type="project" value="InterPro"/>
</dbReference>
<accession>A0A6F9D826</accession>
<evidence type="ECO:0000313" key="12">
    <source>
        <dbReference type="EMBL" id="CAB3224710.1"/>
    </source>
</evidence>
<feature type="compositionally biased region" description="Acidic residues" evidence="9">
    <location>
        <begin position="683"/>
        <end position="699"/>
    </location>
</feature>
<evidence type="ECO:0000256" key="7">
    <source>
        <dbReference type="ARBA" id="ARBA00023125"/>
    </source>
</evidence>
<dbReference type="PANTHER" id="PTHR45797">
    <property type="entry name" value="RAD54-LIKE"/>
    <property type="match status" value="1"/>
</dbReference>
<dbReference type="PANTHER" id="PTHR45797:SF3">
    <property type="entry name" value="TRANSCRIPTIONAL REGULATOR ATRX HOMOLOG"/>
    <property type="match status" value="1"/>
</dbReference>
<evidence type="ECO:0000256" key="4">
    <source>
        <dbReference type="ARBA" id="ARBA00022801"/>
    </source>
</evidence>
<keyword evidence="8" id="KW-0539">Nucleus</keyword>
<evidence type="ECO:0000256" key="9">
    <source>
        <dbReference type="SAM" id="MobiDB-lite"/>
    </source>
</evidence>
<feature type="domain" description="Helicase ATP-binding" evidence="10">
    <location>
        <begin position="267"/>
        <end position="451"/>
    </location>
</feature>
<dbReference type="InterPro" id="IPR027417">
    <property type="entry name" value="P-loop_NTPase"/>
</dbReference>
<evidence type="ECO:0000256" key="5">
    <source>
        <dbReference type="ARBA" id="ARBA00022806"/>
    </source>
</evidence>
<dbReference type="GO" id="GO:0005634">
    <property type="term" value="C:nucleus"/>
    <property type="evidence" value="ECO:0007669"/>
    <property type="project" value="UniProtKB-SubCell"/>
</dbReference>
<feature type="compositionally biased region" description="Basic residues" evidence="9">
    <location>
        <begin position="143"/>
        <end position="159"/>
    </location>
</feature>
<feature type="compositionally biased region" description="Basic and acidic residues" evidence="9">
    <location>
        <begin position="617"/>
        <end position="634"/>
    </location>
</feature>
<feature type="region of interest" description="Disordered" evidence="9">
    <location>
        <begin position="1"/>
        <end position="201"/>
    </location>
</feature>
<evidence type="ECO:0000256" key="3">
    <source>
        <dbReference type="ARBA" id="ARBA00022741"/>
    </source>
</evidence>
<organism evidence="12">
    <name type="scientific">Phallusia mammillata</name>
    <dbReference type="NCBI Taxonomy" id="59560"/>
    <lineage>
        <taxon>Eukaryota</taxon>
        <taxon>Metazoa</taxon>
        <taxon>Chordata</taxon>
        <taxon>Tunicata</taxon>
        <taxon>Ascidiacea</taxon>
        <taxon>Phlebobranchia</taxon>
        <taxon>Ascidiidae</taxon>
        <taxon>Phallusia</taxon>
    </lineage>
</organism>
<dbReference type="SMART" id="SM00490">
    <property type="entry name" value="HELICc"/>
    <property type="match status" value="1"/>
</dbReference>
<dbReference type="Pfam" id="PF00271">
    <property type="entry name" value="Helicase_C"/>
    <property type="match status" value="1"/>
</dbReference>
<feature type="compositionally biased region" description="Acidic residues" evidence="9">
    <location>
        <begin position="1440"/>
        <end position="1449"/>
    </location>
</feature>
<keyword evidence="7" id="KW-0238">DNA-binding</keyword>
<feature type="compositionally biased region" description="Basic residues" evidence="9">
    <location>
        <begin position="72"/>
        <end position="81"/>
    </location>
</feature>
<feature type="region of interest" description="Disordered" evidence="9">
    <location>
        <begin position="1312"/>
        <end position="1341"/>
    </location>
</feature>
<dbReference type="InterPro" id="IPR001650">
    <property type="entry name" value="Helicase_C-like"/>
</dbReference>
<dbReference type="SUPFAM" id="SSF52540">
    <property type="entry name" value="P-loop containing nucleoside triphosphate hydrolases"/>
    <property type="match status" value="2"/>
</dbReference>
<evidence type="ECO:0000256" key="1">
    <source>
        <dbReference type="ARBA" id="ARBA00004123"/>
    </source>
</evidence>
<dbReference type="InterPro" id="IPR049730">
    <property type="entry name" value="SNF2/RAD54-like_C"/>
</dbReference>
<feature type="compositionally biased region" description="Polar residues" evidence="9">
    <location>
        <begin position="9"/>
        <end position="19"/>
    </location>
</feature>
<feature type="compositionally biased region" description="Acidic residues" evidence="9">
    <location>
        <begin position="593"/>
        <end position="616"/>
    </location>
</feature>
<evidence type="ECO:0000256" key="6">
    <source>
        <dbReference type="ARBA" id="ARBA00022840"/>
    </source>
</evidence>
<feature type="compositionally biased region" description="Polar residues" evidence="9">
    <location>
        <begin position="56"/>
        <end position="66"/>
    </location>
</feature>
<name>A0A6F9D826_9ASCI</name>
<gene>
    <name evidence="12" type="primary">Atrx-001</name>
</gene>
<dbReference type="PROSITE" id="PS51192">
    <property type="entry name" value="HELICASE_ATP_BIND_1"/>
    <property type="match status" value="1"/>
</dbReference>
<reference evidence="12" key="1">
    <citation type="submission" date="2020-04" db="EMBL/GenBank/DDBJ databases">
        <authorList>
            <person name="Neveu A P."/>
        </authorList>
    </citation>
    <scope>NUCLEOTIDE SEQUENCE</scope>
    <source>
        <tissue evidence="12">Whole embryo</tissue>
    </source>
</reference>
<keyword evidence="4" id="KW-0378">Hydrolase</keyword>
<evidence type="ECO:0000256" key="8">
    <source>
        <dbReference type="ARBA" id="ARBA00023242"/>
    </source>
</evidence>